<evidence type="ECO:0000313" key="10">
    <source>
        <dbReference type="Proteomes" id="UP000182235"/>
    </source>
</evidence>
<feature type="compositionally biased region" description="Polar residues" evidence="7">
    <location>
        <begin position="1590"/>
        <end position="1599"/>
    </location>
</feature>
<feature type="compositionally biased region" description="Polar residues" evidence="7">
    <location>
        <begin position="451"/>
        <end position="464"/>
    </location>
</feature>
<comment type="subcellular location">
    <subcellularLocation>
        <location evidence="1">Nucleus</location>
    </subcellularLocation>
</comment>
<feature type="compositionally biased region" description="Low complexity" evidence="7">
    <location>
        <begin position="465"/>
        <end position="476"/>
    </location>
</feature>
<dbReference type="PANTHER" id="PTHR15528:SF11">
    <property type="entry name" value="FI18188P1"/>
    <property type="match status" value="1"/>
</dbReference>
<feature type="compositionally biased region" description="Low complexity" evidence="7">
    <location>
        <begin position="486"/>
        <end position="496"/>
    </location>
</feature>
<feature type="region of interest" description="Disordered" evidence="7">
    <location>
        <begin position="1022"/>
        <end position="1290"/>
    </location>
</feature>
<feature type="compositionally biased region" description="Polar residues" evidence="7">
    <location>
        <begin position="719"/>
        <end position="730"/>
    </location>
</feature>
<evidence type="ECO:0000256" key="3">
    <source>
        <dbReference type="ARBA" id="ARBA00022884"/>
    </source>
</evidence>
<feature type="compositionally biased region" description="Basic and acidic residues" evidence="7">
    <location>
        <begin position="854"/>
        <end position="863"/>
    </location>
</feature>
<dbReference type="GO" id="GO:0045944">
    <property type="term" value="P:positive regulation of transcription by RNA polymerase II"/>
    <property type="evidence" value="ECO:0007669"/>
    <property type="project" value="TreeGrafter"/>
</dbReference>
<feature type="region of interest" description="Disordered" evidence="7">
    <location>
        <begin position="1321"/>
        <end position="1401"/>
    </location>
</feature>
<feature type="compositionally biased region" description="Basic residues" evidence="7">
    <location>
        <begin position="1107"/>
        <end position="1121"/>
    </location>
</feature>
<feature type="compositionally biased region" description="Polar residues" evidence="7">
    <location>
        <begin position="1361"/>
        <end position="1374"/>
    </location>
</feature>
<dbReference type="STRING" id="1447872.A0A1J9QMD8"/>
<keyword evidence="3" id="KW-0694">RNA-binding</keyword>
<dbReference type="InterPro" id="IPR036322">
    <property type="entry name" value="WD40_repeat_dom_sf"/>
</dbReference>
<feature type="compositionally biased region" description="Polar residues" evidence="7">
    <location>
        <begin position="1457"/>
        <end position="1466"/>
    </location>
</feature>
<feature type="compositionally biased region" description="Polar residues" evidence="7">
    <location>
        <begin position="428"/>
        <end position="442"/>
    </location>
</feature>
<dbReference type="InterPro" id="IPR056421">
    <property type="entry name" value="TPR_GEMI5"/>
</dbReference>
<dbReference type="PANTHER" id="PTHR15528">
    <property type="entry name" value="PEROXISOME PROLIFERATOR ACTIVATED RECEPTOR GAMMA COACTIVATOR 1 PGC-1 -RELATED"/>
    <property type="match status" value="1"/>
</dbReference>
<evidence type="ECO:0000313" key="9">
    <source>
        <dbReference type="EMBL" id="OJD16389.1"/>
    </source>
</evidence>
<dbReference type="Gene3D" id="2.130.10.10">
    <property type="entry name" value="YVTN repeat-like/Quinoprotein amine dehydrogenase"/>
    <property type="match status" value="1"/>
</dbReference>
<accession>A0A1J9QMD8</accession>
<proteinExistence type="predicted"/>
<feature type="compositionally biased region" description="Low complexity" evidence="7">
    <location>
        <begin position="1481"/>
        <end position="1494"/>
    </location>
</feature>
<evidence type="ECO:0000256" key="1">
    <source>
        <dbReference type="ARBA" id="ARBA00004123"/>
    </source>
</evidence>
<organism evidence="9 10">
    <name type="scientific">Emergomyces pasteurianus Ep9510</name>
    <dbReference type="NCBI Taxonomy" id="1447872"/>
    <lineage>
        <taxon>Eukaryota</taxon>
        <taxon>Fungi</taxon>
        <taxon>Dikarya</taxon>
        <taxon>Ascomycota</taxon>
        <taxon>Pezizomycotina</taxon>
        <taxon>Eurotiomycetes</taxon>
        <taxon>Eurotiomycetidae</taxon>
        <taxon>Onygenales</taxon>
        <taxon>Ajellomycetaceae</taxon>
        <taxon>Emergomyces</taxon>
    </lineage>
</organism>
<feature type="compositionally biased region" description="Low complexity" evidence="7">
    <location>
        <begin position="401"/>
        <end position="418"/>
    </location>
</feature>
<dbReference type="Proteomes" id="UP000182235">
    <property type="component" value="Unassembled WGS sequence"/>
</dbReference>
<feature type="compositionally biased region" description="Low complexity" evidence="7">
    <location>
        <begin position="990"/>
        <end position="1006"/>
    </location>
</feature>
<evidence type="ECO:0000256" key="5">
    <source>
        <dbReference type="ARBA" id="ARBA00023163"/>
    </source>
</evidence>
<feature type="compositionally biased region" description="Basic and acidic residues" evidence="7">
    <location>
        <begin position="1033"/>
        <end position="1043"/>
    </location>
</feature>
<feature type="region of interest" description="Disordered" evidence="7">
    <location>
        <begin position="1565"/>
        <end position="1630"/>
    </location>
</feature>
<feature type="region of interest" description="Disordered" evidence="7">
    <location>
        <begin position="400"/>
        <end position="499"/>
    </location>
</feature>
<sequence length="1640" mass="179826">MPSDQFVSRKAMSASSRSTSGALAANQINTHDDFDPCASTASLFLYAQGSSILCLHHDTLAIERRFDRHQEKIQFISVDNVSERGAGRLVVSYDVSQTAIVWDIFTGQEISRFASFEHIRVATWLRNGNVSFGNVKGEVILFEPATSEHVSARTIFDPITALAPGNDCRTYAIGYNNGSILIATIQPFTILHTLTTSRGPSSIISLAWHASSTKQKSDMLASQTVEGDLLVWSVSKNPANETPRVIRSLKRSEYGSPGPKWLAWSKNGRIVQYAEGETWAWDVRTKHVTYEPVPTVRGVRGLASYGSTATLFTLGPNHTVQQYDLENPTMVANVQHIPLTSLTSQSVEVKPEKVESGLTTQNLAQYQTTIAERMRSPSPASSSRPIDPNALELARQRAGLTSPMSTGSQTTSTSSANSYNRGVRRATSIRSRSYNSGTTFSMGSPAPSIPETRSVTSLNYASSVSTSSRRGYPRGSSRLRHEYVPNSSNSNNTNNSLDKPITELFPYIRSRVNNVPFQPPRPQNDGNQSPDELRKQMLHVVFGWEGDIDELIRDELRRHNPGSQHAILLARWLGEIDTSLIISMMGPGSSQYSDWMLLALTQLGNQSHSKHLGQALVQKLLAKGDIHASAAVLLGMGDCNDAIEVYVSRNLYMEAILLTCLLMPSEWQRQSYLVRKWGEHVVQNSQQHLAIRCFACTDAETSEAWASPTVQMTTILSDQLSRSRGPTPTNAEPCITANAPRPPSRGNLKSPALKLITSFSPQPNGQFKFPGLTSADRTPTNAPGITPIADSALVDPTSPGGFGSHRLPMGRLGRVGTPNSYGKNRLPSIGETPIDVNPPAFTIPKGLPTPVDSGSDKERDARNAEMANSQRPSIDPQEPILLSSARYTPIPETPRKTPTTAVLHGDDGSDGGRPFSPSDEMIESLKAQNRNRTKSRERKSDRKPEGLHIQWPPLDVFPQSGPDSATSYDIIRRSISQNQHRGATPDNYYSSAMSTSSARSTRSANASVRSIDQYISSLDEASYRSGHHRIGRERRNTDTDSGIKSRGKHSSRTHSKESRGRSNQRYIQPAKRSPSSPVPMSPDDLALYTTGTDNTDNQSKRSLDQARRHRSRRRTKSRTRSTSKGGPWLRNRSGSWAGDKSSQVTTRRHSPDPLYKSTAARGRSSQRTEGSGPRSPSSPLPMSPTLGDYNSGQDIENGLRLVNVDRKHRVRSRQASQTRRPDRGTSSRRDPSPDRRRERDRSQSRQSQNRSTSTRRDTYASGEGIRGHRKHAYSIDNEMPSTAGFETRRQPTPLLSAAERKKKELAAAELEARRLSLARRPSAPSIPLPGEVSNNLPLRQIGDESTPYSGSFSQRMGGKNISPTNSNHSDSNHSGRGPSNVPVGLPATPRAMRHPKYSTGYTDVNAPALPEVPDNIMTLSDAVYRPTGYNISRSASAPPEHLELGGKPRGLVAHPHYQQQIPSSKPAQKFSHHRQTSQDFGQNPPNGHNGSNGNIAPPLLPELRHLQSPPPPPPPPPLINTHGHMPSTYDSRSSLVSGVGTINIAIDDPGKMNDVGLQQPPAIFSPIAESSGLSPAKGNGDSSHRRGRSVNENFSSKIRNFTDRMRSTSRGRNTRSPPSESDAPSPYESLSIQNVIENRI</sequence>
<feature type="compositionally biased region" description="Pro residues" evidence="7">
    <location>
        <begin position="1508"/>
        <end position="1518"/>
    </location>
</feature>
<evidence type="ECO:0000256" key="6">
    <source>
        <dbReference type="ARBA" id="ARBA00023242"/>
    </source>
</evidence>
<feature type="region of interest" description="Disordered" evidence="7">
    <location>
        <begin position="719"/>
        <end position="746"/>
    </location>
</feature>
<dbReference type="GO" id="GO:0003712">
    <property type="term" value="F:transcription coregulator activity"/>
    <property type="evidence" value="ECO:0007669"/>
    <property type="project" value="InterPro"/>
</dbReference>
<keyword evidence="6" id="KW-0539">Nucleus</keyword>
<keyword evidence="10" id="KW-1185">Reference proteome</keyword>
<dbReference type="Pfam" id="PF23774">
    <property type="entry name" value="TPR_GEMI5"/>
    <property type="match status" value="1"/>
</dbReference>
<feature type="region of interest" description="Disordered" evidence="7">
    <location>
        <begin position="1430"/>
        <end position="1534"/>
    </location>
</feature>
<keyword evidence="4" id="KW-0805">Transcription regulation</keyword>
<protein>
    <recommendedName>
        <fullName evidence="8">Gem-associated protein 5 TPR domain-containing protein</fullName>
    </recommendedName>
</protein>
<dbReference type="GO" id="GO:0005634">
    <property type="term" value="C:nucleus"/>
    <property type="evidence" value="ECO:0007669"/>
    <property type="project" value="UniProtKB-SubCell"/>
</dbReference>
<dbReference type="InterPro" id="IPR015943">
    <property type="entry name" value="WD40/YVTN_repeat-like_dom_sf"/>
</dbReference>
<keyword evidence="2" id="KW-0597">Phosphoprotein</keyword>
<feature type="domain" description="Gem-associated protein 5 TPR" evidence="8">
    <location>
        <begin position="542"/>
        <end position="696"/>
    </location>
</feature>
<dbReference type="GO" id="GO:0003723">
    <property type="term" value="F:RNA binding"/>
    <property type="evidence" value="ECO:0007669"/>
    <property type="project" value="UniProtKB-KW"/>
</dbReference>
<evidence type="ECO:0000256" key="4">
    <source>
        <dbReference type="ARBA" id="ARBA00023015"/>
    </source>
</evidence>
<feature type="region of interest" description="Disordered" evidence="7">
    <location>
        <begin position="825"/>
        <end position="1006"/>
    </location>
</feature>
<evidence type="ECO:0000256" key="2">
    <source>
        <dbReference type="ARBA" id="ARBA00022553"/>
    </source>
</evidence>
<name>A0A1J9QMD8_9EURO</name>
<dbReference type="OrthoDB" id="7326421at2759"/>
<dbReference type="FunFam" id="2.130.10.10:FF:000577">
    <property type="entry name" value="WD domain G-beta repeat protein"/>
    <property type="match status" value="1"/>
</dbReference>
<evidence type="ECO:0000259" key="8">
    <source>
        <dbReference type="Pfam" id="PF23774"/>
    </source>
</evidence>
<keyword evidence="5" id="KW-0804">Transcription</keyword>
<dbReference type="InterPro" id="IPR034605">
    <property type="entry name" value="PGC-1"/>
</dbReference>
<dbReference type="SUPFAM" id="SSF50978">
    <property type="entry name" value="WD40 repeat-like"/>
    <property type="match status" value="1"/>
</dbReference>
<reference evidence="9 10" key="1">
    <citation type="submission" date="2015-07" db="EMBL/GenBank/DDBJ databases">
        <title>Emmonsia species relationships and genome sequence.</title>
        <authorList>
            <consortium name="The Broad Institute Genomics Platform"/>
            <person name="Cuomo C.A."/>
            <person name="Munoz J.F."/>
            <person name="Imamovic A."/>
            <person name="Priest M.E."/>
            <person name="Young S."/>
            <person name="Clay O.K."/>
            <person name="McEwen J.G."/>
        </authorList>
    </citation>
    <scope>NUCLEOTIDE SEQUENCE [LARGE SCALE GENOMIC DNA]</scope>
    <source>
        <strain evidence="9 10">UAMH 9510</strain>
    </source>
</reference>
<evidence type="ECO:0000256" key="7">
    <source>
        <dbReference type="SAM" id="MobiDB-lite"/>
    </source>
</evidence>
<dbReference type="EMBL" id="LGRN01000110">
    <property type="protein sequence ID" value="OJD16389.1"/>
    <property type="molecule type" value="Genomic_DNA"/>
</dbReference>
<feature type="compositionally biased region" description="Basic and acidic residues" evidence="7">
    <location>
        <begin position="1219"/>
        <end position="1243"/>
    </location>
</feature>
<comment type="caution">
    <text evidence="9">The sequence shown here is derived from an EMBL/GenBank/DDBJ whole genome shotgun (WGS) entry which is preliminary data.</text>
</comment>
<gene>
    <name evidence="9" type="ORF">AJ78_03453</name>
</gene>